<comment type="caution">
    <text evidence="2">The sequence shown here is derived from an EMBL/GenBank/DDBJ whole genome shotgun (WGS) entry which is preliminary data.</text>
</comment>
<accession>A0ABR1VBY9</accession>
<reference evidence="2 3" key="1">
    <citation type="submission" date="2023-01" db="EMBL/GenBank/DDBJ databases">
        <title>Analysis of 21 Apiospora genomes using comparative genomics revels a genus with tremendous synthesis potential of carbohydrate active enzymes and secondary metabolites.</title>
        <authorList>
            <person name="Sorensen T."/>
        </authorList>
    </citation>
    <scope>NUCLEOTIDE SEQUENCE [LARGE SCALE GENOMIC DNA]</scope>
    <source>
        <strain evidence="2 3">CBS 83171</strain>
    </source>
</reference>
<keyword evidence="3" id="KW-1185">Reference proteome</keyword>
<gene>
    <name evidence="2" type="ORF">PG996_006872</name>
</gene>
<dbReference type="PANTHER" id="PTHR33112">
    <property type="entry name" value="DOMAIN PROTEIN, PUTATIVE-RELATED"/>
    <property type="match status" value="1"/>
</dbReference>
<feature type="domain" description="Heterokaryon incompatibility" evidence="1">
    <location>
        <begin position="104"/>
        <end position="205"/>
    </location>
</feature>
<dbReference type="PANTHER" id="PTHR33112:SF8">
    <property type="entry name" value="HETEROKARYON INCOMPATIBILITY DOMAIN-CONTAINING PROTEIN"/>
    <property type="match status" value="1"/>
</dbReference>
<evidence type="ECO:0000313" key="3">
    <source>
        <dbReference type="Proteomes" id="UP001446871"/>
    </source>
</evidence>
<dbReference type="Pfam" id="PF06985">
    <property type="entry name" value="HET"/>
    <property type="match status" value="1"/>
</dbReference>
<protein>
    <submittedName>
        <fullName evidence="2">HET-domain-containing protein</fullName>
    </submittedName>
</protein>
<proteinExistence type="predicted"/>
<evidence type="ECO:0000313" key="2">
    <source>
        <dbReference type="EMBL" id="KAK8067760.1"/>
    </source>
</evidence>
<dbReference type="InterPro" id="IPR010730">
    <property type="entry name" value="HET"/>
</dbReference>
<dbReference type="EMBL" id="JAQQWM010000004">
    <property type="protein sequence ID" value="KAK8067760.1"/>
    <property type="molecule type" value="Genomic_DNA"/>
</dbReference>
<evidence type="ECO:0000259" key="1">
    <source>
        <dbReference type="Pfam" id="PF06985"/>
    </source>
</evidence>
<sequence>MMFEFRETDEPQTQNLDLCFPGRAADRGYKSNLASFNARTLNPSVDLSESETLDTLKGWLHQCSHNHLFCCSNRKHSPPTRLIWIGNENIRLVLTDELEQVPAYATLSYCWGLEPFLMLTSKTIDTFLIAIPECELPKTFRDAIFIARGLGMSYIWIDALCIIQRDSRDWHLEAGRMQSVYGGSEVTIAASSATNVHQGCFNRPINDVSGVFPEDMPWRSWEEVVERYSATMLTYSSDRLPALSGIASRQGEIREDEYFAGMWRENLLDQLLWQRRGDQPKKRPAWQAPTWSWASINQPVKAGTPQQLETRSLHIKVLDAWTEPSGPDSYGPVSGGELTLGCYDILCGFLDGDTNEMIFRPKRDLFFNAARQGKAIMNDLDTSDV</sequence>
<name>A0ABR1VBY9_9PEZI</name>
<dbReference type="Proteomes" id="UP001446871">
    <property type="component" value="Unassembled WGS sequence"/>
</dbReference>
<organism evidence="2 3">
    <name type="scientific">Apiospora saccharicola</name>
    <dbReference type="NCBI Taxonomy" id="335842"/>
    <lineage>
        <taxon>Eukaryota</taxon>
        <taxon>Fungi</taxon>
        <taxon>Dikarya</taxon>
        <taxon>Ascomycota</taxon>
        <taxon>Pezizomycotina</taxon>
        <taxon>Sordariomycetes</taxon>
        <taxon>Xylariomycetidae</taxon>
        <taxon>Amphisphaeriales</taxon>
        <taxon>Apiosporaceae</taxon>
        <taxon>Apiospora</taxon>
    </lineage>
</organism>